<evidence type="ECO:0000313" key="2">
    <source>
        <dbReference type="RefSeq" id="XP_022327285.1"/>
    </source>
</evidence>
<dbReference type="Proteomes" id="UP000694844">
    <property type="component" value="Chromosome 3"/>
</dbReference>
<proteinExistence type="predicted"/>
<keyword evidence="1" id="KW-1185">Reference proteome</keyword>
<sequence length="230" mass="25347">MESLGTIFVAFCFIGSKFSVDSCQTSTMKWPLLPTTCKFEVLLSNINEVHPLCRSLSFVSDYPINNPNAKVAVNVSSGSFFDVDVAGYTMDINSDYGISIYIYPQNESGPIFNYRSTDGLFEMAVWLENANLKAMRRISSSPRAYLVNENIQPVVLNTWQKVGVSVDTSGKKLKTFVATNLQENSDTTTTKDATGGDEDVKRPLVTQGSYVLGQCLMEVSTVPFPGWLLA</sequence>
<dbReference type="KEGG" id="cvn:111126741"/>
<name>A0A8B8DHW4_CRAVI</name>
<accession>A0A8B8DHW4</accession>
<organism evidence="1 2">
    <name type="scientific">Crassostrea virginica</name>
    <name type="common">Eastern oyster</name>
    <dbReference type="NCBI Taxonomy" id="6565"/>
    <lineage>
        <taxon>Eukaryota</taxon>
        <taxon>Metazoa</taxon>
        <taxon>Spiralia</taxon>
        <taxon>Lophotrochozoa</taxon>
        <taxon>Mollusca</taxon>
        <taxon>Bivalvia</taxon>
        <taxon>Autobranchia</taxon>
        <taxon>Pteriomorphia</taxon>
        <taxon>Ostreida</taxon>
        <taxon>Ostreoidea</taxon>
        <taxon>Ostreidae</taxon>
        <taxon>Crassostrea</taxon>
    </lineage>
</organism>
<dbReference type="RefSeq" id="XP_022327285.1">
    <property type="nucleotide sequence ID" value="XM_022471577.1"/>
</dbReference>
<protein>
    <submittedName>
        <fullName evidence="2">Uncharacterized protein LOC111126741</fullName>
    </submittedName>
</protein>
<evidence type="ECO:0000313" key="1">
    <source>
        <dbReference type="Proteomes" id="UP000694844"/>
    </source>
</evidence>
<dbReference type="GeneID" id="111126741"/>
<gene>
    <name evidence="2" type="primary">LOC111126741</name>
</gene>
<dbReference type="OrthoDB" id="6143495at2759"/>
<dbReference type="AlphaFoldDB" id="A0A8B8DHW4"/>
<reference evidence="2" key="1">
    <citation type="submission" date="2025-08" db="UniProtKB">
        <authorList>
            <consortium name="RefSeq"/>
        </authorList>
    </citation>
    <scope>IDENTIFICATION</scope>
    <source>
        <tissue evidence="2">Whole sample</tissue>
    </source>
</reference>